<evidence type="ECO:0000256" key="6">
    <source>
        <dbReference type="NCBIfam" id="TIGR00152"/>
    </source>
</evidence>
<dbReference type="OrthoDB" id="9812943at2"/>
<organism evidence="7 8">
    <name type="scientific">Propylenella binzhouense</name>
    <dbReference type="NCBI Taxonomy" id="2555902"/>
    <lineage>
        <taxon>Bacteria</taxon>
        <taxon>Pseudomonadati</taxon>
        <taxon>Pseudomonadota</taxon>
        <taxon>Alphaproteobacteria</taxon>
        <taxon>Hyphomicrobiales</taxon>
        <taxon>Propylenellaceae</taxon>
        <taxon>Propylenella</taxon>
    </lineage>
</organism>
<evidence type="ECO:0000256" key="5">
    <source>
        <dbReference type="HAMAP-Rule" id="MF_00376"/>
    </source>
</evidence>
<dbReference type="PANTHER" id="PTHR10695">
    <property type="entry name" value="DEPHOSPHO-COA KINASE-RELATED"/>
    <property type="match status" value="1"/>
</dbReference>
<comment type="subcellular location">
    <subcellularLocation>
        <location evidence="5">Cytoplasm</location>
    </subcellularLocation>
</comment>
<feature type="binding site" evidence="5">
    <location>
        <begin position="11"/>
        <end position="16"/>
    </location>
    <ligand>
        <name>ATP</name>
        <dbReference type="ChEBI" id="CHEBI:30616"/>
    </ligand>
</feature>
<gene>
    <name evidence="5 7" type="primary">coaE</name>
    <name evidence="7" type="ORF">E4O86_03715</name>
</gene>
<dbReference type="Proteomes" id="UP000773614">
    <property type="component" value="Unassembled WGS sequence"/>
</dbReference>
<keyword evidence="5" id="KW-0963">Cytoplasm</keyword>
<comment type="catalytic activity">
    <reaction evidence="5">
        <text>3'-dephospho-CoA + ATP = ADP + CoA + H(+)</text>
        <dbReference type="Rhea" id="RHEA:18245"/>
        <dbReference type="ChEBI" id="CHEBI:15378"/>
        <dbReference type="ChEBI" id="CHEBI:30616"/>
        <dbReference type="ChEBI" id="CHEBI:57287"/>
        <dbReference type="ChEBI" id="CHEBI:57328"/>
        <dbReference type="ChEBI" id="CHEBI:456216"/>
        <dbReference type="EC" id="2.7.1.24"/>
    </reaction>
</comment>
<dbReference type="GO" id="GO:0005524">
    <property type="term" value="F:ATP binding"/>
    <property type="evidence" value="ECO:0007669"/>
    <property type="project" value="UniProtKB-UniRule"/>
</dbReference>
<dbReference type="GO" id="GO:0004140">
    <property type="term" value="F:dephospho-CoA kinase activity"/>
    <property type="evidence" value="ECO:0007669"/>
    <property type="project" value="UniProtKB-UniRule"/>
</dbReference>
<evidence type="ECO:0000313" key="8">
    <source>
        <dbReference type="Proteomes" id="UP000773614"/>
    </source>
</evidence>
<dbReference type="RefSeq" id="WP_161139163.1">
    <property type="nucleotide sequence ID" value="NZ_SPKJ01000006.1"/>
</dbReference>
<dbReference type="InterPro" id="IPR001977">
    <property type="entry name" value="Depp_CoAkinase"/>
</dbReference>
<dbReference type="PANTHER" id="PTHR10695:SF46">
    <property type="entry name" value="BIFUNCTIONAL COENZYME A SYNTHASE-RELATED"/>
    <property type="match status" value="1"/>
</dbReference>
<keyword evidence="5 7" id="KW-0808">Transferase</keyword>
<dbReference type="SUPFAM" id="SSF52540">
    <property type="entry name" value="P-loop containing nucleoside triphosphate hydrolases"/>
    <property type="match status" value="1"/>
</dbReference>
<comment type="function">
    <text evidence="5">Catalyzes the phosphorylation of the 3'-hydroxyl group of dephosphocoenzyme A to form coenzyme A.</text>
</comment>
<dbReference type="GO" id="GO:0015937">
    <property type="term" value="P:coenzyme A biosynthetic process"/>
    <property type="evidence" value="ECO:0007669"/>
    <property type="project" value="UniProtKB-UniRule"/>
</dbReference>
<evidence type="ECO:0000313" key="7">
    <source>
        <dbReference type="EMBL" id="MYZ46822.1"/>
    </source>
</evidence>
<keyword evidence="2 5" id="KW-0547">Nucleotide-binding</keyword>
<dbReference type="NCBIfam" id="TIGR00152">
    <property type="entry name" value="dephospho-CoA kinase"/>
    <property type="match status" value="1"/>
</dbReference>
<dbReference type="EC" id="2.7.1.24" evidence="5 6"/>
<dbReference type="AlphaFoldDB" id="A0A964WSC4"/>
<reference evidence="7" key="1">
    <citation type="submission" date="2019-03" db="EMBL/GenBank/DDBJ databases">
        <title>Afifella sp. nov., isolated from activated sludge.</title>
        <authorList>
            <person name="Li Q."/>
            <person name="Liu Y."/>
        </authorList>
    </citation>
    <scope>NUCLEOTIDE SEQUENCE</scope>
    <source>
        <strain evidence="7">L72</strain>
    </source>
</reference>
<evidence type="ECO:0000256" key="3">
    <source>
        <dbReference type="ARBA" id="ARBA00022840"/>
    </source>
</evidence>
<dbReference type="EMBL" id="SPKJ01000006">
    <property type="protein sequence ID" value="MYZ46822.1"/>
    <property type="molecule type" value="Genomic_DNA"/>
</dbReference>
<proteinExistence type="inferred from homology"/>
<dbReference type="InterPro" id="IPR027417">
    <property type="entry name" value="P-loop_NTPase"/>
</dbReference>
<sequence>MLIVGLTGSIGMGKTTTAGMFRARGIPVHDADGTVHRLYGGAAVQPVETAFPGVTVDGRIDRVRLSARVVGNPSALARLEAIVHPLVRAAECEFLERARGDGRRIVVLDIPLLFETGAAARVDCVVLVSADADVQRERVLRRPGMAAERFEGLLARQMPDREKRRWSHFRIDTGRGLDDAGRQVDAVLRALRHLV</sequence>
<protein>
    <recommendedName>
        <fullName evidence="5 6">Dephospho-CoA kinase</fullName>
        <ecNumber evidence="5 6">2.7.1.24</ecNumber>
    </recommendedName>
    <alternativeName>
        <fullName evidence="5">Dephosphocoenzyme A kinase</fullName>
    </alternativeName>
</protein>
<name>A0A964WSC4_9HYPH</name>
<comment type="caution">
    <text evidence="7">The sequence shown here is derived from an EMBL/GenBank/DDBJ whole genome shotgun (WGS) entry which is preliminary data.</text>
</comment>
<evidence type="ECO:0000256" key="2">
    <source>
        <dbReference type="ARBA" id="ARBA00022741"/>
    </source>
</evidence>
<comment type="pathway">
    <text evidence="5">Cofactor biosynthesis; coenzyme A biosynthesis; CoA from (R)-pantothenate: step 5/5.</text>
</comment>
<dbReference type="HAMAP" id="MF_00376">
    <property type="entry name" value="Dephospho_CoA_kinase"/>
    <property type="match status" value="1"/>
</dbReference>
<dbReference type="CDD" id="cd02022">
    <property type="entry name" value="DPCK"/>
    <property type="match status" value="1"/>
</dbReference>
<evidence type="ECO:0000256" key="1">
    <source>
        <dbReference type="ARBA" id="ARBA00009018"/>
    </source>
</evidence>
<dbReference type="Gene3D" id="3.40.50.300">
    <property type="entry name" value="P-loop containing nucleotide triphosphate hydrolases"/>
    <property type="match status" value="1"/>
</dbReference>
<keyword evidence="4 5" id="KW-0173">Coenzyme A biosynthesis</keyword>
<dbReference type="PROSITE" id="PS51219">
    <property type="entry name" value="DPCK"/>
    <property type="match status" value="1"/>
</dbReference>
<accession>A0A964WSC4</accession>
<keyword evidence="8" id="KW-1185">Reference proteome</keyword>
<keyword evidence="5 7" id="KW-0418">Kinase</keyword>
<dbReference type="Pfam" id="PF01121">
    <property type="entry name" value="CoaE"/>
    <property type="match status" value="1"/>
</dbReference>
<evidence type="ECO:0000256" key="4">
    <source>
        <dbReference type="ARBA" id="ARBA00022993"/>
    </source>
</evidence>
<dbReference type="GO" id="GO:0005737">
    <property type="term" value="C:cytoplasm"/>
    <property type="evidence" value="ECO:0007669"/>
    <property type="project" value="UniProtKB-SubCell"/>
</dbReference>
<keyword evidence="3 5" id="KW-0067">ATP-binding</keyword>
<comment type="similarity">
    <text evidence="1 5">Belongs to the CoaE family.</text>
</comment>